<reference evidence="20 21" key="1">
    <citation type="submission" date="2015-08" db="EMBL/GenBank/DDBJ databases">
        <title>Antibacterial properties of a collection of Vibrionaceae strains.</title>
        <authorList>
            <person name="Giubergia S."/>
        </authorList>
    </citation>
    <scope>NUCLEOTIDE SEQUENCE [LARGE SCALE GENOMIC DNA]</scope>
    <source>
        <strain evidence="20 21">S0821</strain>
    </source>
</reference>
<dbReference type="PANTHER" id="PTHR32552">
    <property type="entry name" value="FERRICHROME IRON RECEPTOR-RELATED"/>
    <property type="match status" value="1"/>
</dbReference>
<evidence type="ECO:0000256" key="14">
    <source>
        <dbReference type="PROSITE-ProRule" id="PRU01360"/>
    </source>
</evidence>
<dbReference type="AlphaFoldDB" id="A0A0Q2SCU1"/>
<dbReference type="InterPro" id="IPR010105">
    <property type="entry name" value="TonB_sidphr_rcpt"/>
</dbReference>
<evidence type="ECO:0000256" key="13">
    <source>
        <dbReference type="ARBA" id="ARBA00023237"/>
    </source>
</evidence>
<keyword evidence="13 14" id="KW-0998">Cell outer membrane</keyword>
<dbReference type="InterPro" id="IPR012910">
    <property type="entry name" value="Plug_dom"/>
</dbReference>
<dbReference type="GO" id="GO:0015891">
    <property type="term" value="P:siderophore transport"/>
    <property type="evidence" value="ECO:0007669"/>
    <property type="project" value="InterPro"/>
</dbReference>
<dbReference type="InterPro" id="IPR039426">
    <property type="entry name" value="TonB-dep_rcpt-like"/>
</dbReference>
<evidence type="ECO:0000256" key="15">
    <source>
        <dbReference type="PROSITE-ProRule" id="PRU10143"/>
    </source>
</evidence>
<dbReference type="InterPro" id="IPR010916">
    <property type="entry name" value="TonB_box_CS"/>
</dbReference>
<dbReference type="NCBIfam" id="TIGR01783">
    <property type="entry name" value="TonB-siderophor"/>
    <property type="match status" value="1"/>
</dbReference>
<proteinExistence type="inferred from homology"/>
<evidence type="ECO:0000259" key="18">
    <source>
        <dbReference type="Pfam" id="PF00593"/>
    </source>
</evidence>
<evidence type="ECO:0000256" key="9">
    <source>
        <dbReference type="ARBA" id="ARBA00023065"/>
    </source>
</evidence>
<dbReference type="Pfam" id="PF07715">
    <property type="entry name" value="Plug"/>
    <property type="match status" value="1"/>
</dbReference>
<dbReference type="Proteomes" id="UP000051221">
    <property type="component" value="Unassembled WGS sequence"/>
</dbReference>
<dbReference type="GO" id="GO:0038023">
    <property type="term" value="F:signaling receptor activity"/>
    <property type="evidence" value="ECO:0007669"/>
    <property type="project" value="InterPro"/>
</dbReference>
<dbReference type="InterPro" id="IPR036942">
    <property type="entry name" value="Beta-barrel_TonB_sf"/>
</dbReference>
<evidence type="ECO:0000256" key="3">
    <source>
        <dbReference type="ARBA" id="ARBA00022448"/>
    </source>
</evidence>
<gene>
    <name evidence="20" type="ORF">AMR76_14170</name>
</gene>
<comment type="similarity">
    <text evidence="2 14 16">Belongs to the TonB-dependent receptor family.</text>
</comment>
<feature type="signal peptide" evidence="17">
    <location>
        <begin position="1"/>
        <end position="34"/>
    </location>
</feature>
<evidence type="ECO:0000256" key="10">
    <source>
        <dbReference type="ARBA" id="ARBA00023077"/>
    </source>
</evidence>
<dbReference type="InParanoid" id="A0A0Q2SCU1"/>
<keyword evidence="10 15" id="KW-0798">TonB box</keyword>
<feature type="chain" id="PRO_5006196745" evidence="17">
    <location>
        <begin position="35"/>
        <end position="702"/>
    </location>
</feature>
<dbReference type="FunCoup" id="A0A0Q2SCU1">
    <property type="interactions" value="49"/>
</dbReference>
<evidence type="ECO:0000256" key="17">
    <source>
        <dbReference type="SAM" id="SignalP"/>
    </source>
</evidence>
<dbReference type="Gene3D" id="2.170.130.10">
    <property type="entry name" value="TonB-dependent receptor, plug domain"/>
    <property type="match status" value="1"/>
</dbReference>
<feature type="domain" description="TonB-dependent receptor plug" evidence="19">
    <location>
        <begin position="62"/>
        <end position="162"/>
    </location>
</feature>
<dbReference type="PANTHER" id="PTHR32552:SF68">
    <property type="entry name" value="FERRICHROME OUTER MEMBRANE TRANSPORTER_PHAGE RECEPTOR"/>
    <property type="match status" value="1"/>
</dbReference>
<evidence type="ECO:0000256" key="16">
    <source>
        <dbReference type="RuleBase" id="RU003357"/>
    </source>
</evidence>
<dbReference type="FunFam" id="2.170.130.10:FF:000001">
    <property type="entry name" value="Catecholate siderophore TonB-dependent receptor"/>
    <property type="match status" value="1"/>
</dbReference>
<organism evidence="20 21">
    <name type="scientific">Vibrio furnissii</name>
    <dbReference type="NCBI Taxonomy" id="29494"/>
    <lineage>
        <taxon>Bacteria</taxon>
        <taxon>Pseudomonadati</taxon>
        <taxon>Pseudomonadota</taxon>
        <taxon>Gammaproteobacteria</taxon>
        <taxon>Vibrionales</taxon>
        <taxon>Vibrionaceae</taxon>
        <taxon>Vibrio</taxon>
    </lineage>
</organism>
<feature type="short sequence motif" description="TonB box" evidence="15">
    <location>
        <begin position="46"/>
        <end position="52"/>
    </location>
</feature>
<evidence type="ECO:0000259" key="19">
    <source>
        <dbReference type="Pfam" id="PF07715"/>
    </source>
</evidence>
<keyword evidence="12" id="KW-0675">Receptor</keyword>
<name>A0A0Q2SCU1_VIBFU</name>
<dbReference type="InterPro" id="IPR037066">
    <property type="entry name" value="Plug_dom_sf"/>
</dbReference>
<dbReference type="PROSITE" id="PS00430">
    <property type="entry name" value="TONB_DEPENDENT_REC_1"/>
    <property type="match status" value="1"/>
</dbReference>
<dbReference type="PROSITE" id="PS52016">
    <property type="entry name" value="TONB_DEPENDENT_REC_3"/>
    <property type="match status" value="1"/>
</dbReference>
<evidence type="ECO:0000256" key="12">
    <source>
        <dbReference type="ARBA" id="ARBA00023170"/>
    </source>
</evidence>
<feature type="domain" description="TonB-dependent receptor-like beta-barrel" evidence="18">
    <location>
        <begin position="237"/>
        <end position="673"/>
    </location>
</feature>
<evidence type="ECO:0000256" key="7">
    <source>
        <dbReference type="ARBA" id="ARBA00022729"/>
    </source>
</evidence>
<sequence>MVDVRPNRLAQSIRNALRFSLVPLSLCMAHSALAADEQQASNEVETIVVTASASALKVDTPLQEAPVSLSVITHDDIAARAPAKLDEALRYTSGVMSQPYGSDNDTDWLKVRGFDAATYLDGSRLFKDGYYTWLVEPYALERIEVLKGPASILYGEAPPGGVVNAVQKKPTDVPQGEIGLQIGNDNLRTLSLDISDYANDDGSVRYRLVGLMKENDGELNGTENSRFFLAPSLTIDVSDRTRLTLLTSYLEDSGIPTNPFFPAAGTLIGSDFGSIDPSTNLGQPDYDKYERKQISAGYILEHDVNEALSVSQTFNYGYNELYLRSSYVFPNSDPSTDSLTQGLVFRDGKTESFSLDNKAVANWASARVEHTALVGVEFQHHKMDGVEADEFGFGSINPFNPVYGNYTALDESAAADREISKMQSSLYAQYQLKLDQQWVGVLGGRFDVVSTDNKSLAKSQDLSRNDSEFSLNAGLMYLAQNGLSPYVSYSQSFDVLTTIDPTTGKLYKPLDGEQTEVGVKYEPDFYNGFINLALFDITQKNALVTNPTTWVATQTGEVTSKGLELETVGYLTDSLKLTASYTYTKAKTDDTGGQGKKQAGLIPKHIASAWLDFDANRVGLNGWKFGSGVRYIGESKDSPASSNLTVPDVTLMDAMASYDINKNWQAQLNVNNVFDKEYVSACDYYCYFGQSRTVVLSANYRW</sequence>
<keyword evidence="9" id="KW-0406">Ion transport</keyword>
<evidence type="ECO:0000313" key="20">
    <source>
        <dbReference type="EMBL" id="KQH85243.1"/>
    </source>
</evidence>
<evidence type="ECO:0000256" key="11">
    <source>
        <dbReference type="ARBA" id="ARBA00023136"/>
    </source>
</evidence>
<keyword evidence="6 14" id="KW-0812">Transmembrane</keyword>
<dbReference type="GO" id="GO:0015344">
    <property type="term" value="F:siderophore uptake transmembrane transporter activity"/>
    <property type="evidence" value="ECO:0007669"/>
    <property type="project" value="TreeGrafter"/>
</dbReference>
<keyword evidence="3 14" id="KW-0813">Transport</keyword>
<evidence type="ECO:0000256" key="8">
    <source>
        <dbReference type="ARBA" id="ARBA00023004"/>
    </source>
</evidence>
<dbReference type="Gene3D" id="2.40.170.20">
    <property type="entry name" value="TonB-dependent receptor, beta-barrel domain"/>
    <property type="match status" value="1"/>
</dbReference>
<keyword evidence="7 17" id="KW-0732">Signal</keyword>
<evidence type="ECO:0000256" key="6">
    <source>
        <dbReference type="ARBA" id="ARBA00022692"/>
    </source>
</evidence>
<keyword evidence="4 14" id="KW-1134">Transmembrane beta strand</keyword>
<dbReference type="InterPro" id="IPR000531">
    <property type="entry name" value="Beta-barrel_TonB"/>
</dbReference>
<comment type="caution">
    <text evidence="20">The sequence shown here is derived from an EMBL/GenBank/DDBJ whole genome shotgun (WGS) entry which is preliminary data.</text>
</comment>
<evidence type="ECO:0000256" key="4">
    <source>
        <dbReference type="ARBA" id="ARBA00022452"/>
    </source>
</evidence>
<keyword evidence="21" id="KW-1185">Reference proteome</keyword>
<dbReference type="SUPFAM" id="SSF56935">
    <property type="entry name" value="Porins"/>
    <property type="match status" value="1"/>
</dbReference>
<keyword evidence="11 14" id="KW-0472">Membrane</keyword>
<comment type="subcellular location">
    <subcellularLocation>
        <location evidence="1 14">Cell outer membrane</location>
        <topology evidence="1 14">Multi-pass membrane protein</topology>
    </subcellularLocation>
</comment>
<evidence type="ECO:0000256" key="1">
    <source>
        <dbReference type="ARBA" id="ARBA00004571"/>
    </source>
</evidence>
<dbReference type="CDD" id="cd01347">
    <property type="entry name" value="ligand_gated_channel"/>
    <property type="match status" value="1"/>
</dbReference>
<accession>A0A0Q2SCU1</accession>
<keyword evidence="8" id="KW-0408">Iron</keyword>
<keyword evidence="5" id="KW-0410">Iron transport</keyword>
<evidence type="ECO:0000256" key="2">
    <source>
        <dbReference type="ARBA" id="ARBA00009810"/>
    </source>
</evidence>
<protein>
    <submittedName>
        <fullName evidence="20">Ligand-gated channel</fullName>
    </submittedName>
</protein>
<dbReference type="EMBL" id="LKHS01000011">
    <property type="protein sequence ID" value="KQH85243.1"/>
    <property type="molecule type" value="Genomic_DNA"/>
</dbReference>
<dbReference type="Pfam" id="PF00593">
    <property type="entry name" value="TonB_dep_Rec_b-barrel"/>
    <property type="match status" value="1"/>
</dbReference>
<dbReference type="GO" id="GO:0009279">
    <property type="term" value="C:cell outer membrane"/>
    <property type="evidence" value="ECO:0007669"/>
    <property type="project" value="UniProtKB-SubCell"/>
</dbReference>
<evidence type="ECO:0000313" key="21">
    <source>
        <dbReference type="Proteomes" id="UP000051221"/>
    </source>
</evidence>
<evidence type="ECO:0000256" key="5">
    <source>
        <dbReference type="ARBA" id="ARBA00022496"/>
    </source>
</evidence>